<sequence length="132" mass="14991">MDLFKRRIAAHLIDSAIATTIAWGMARKCDRNSGRRESSPAAVMWGLELLQTKIAGQTLGQRIMKIKTVNEQGETPSAYQLSKRMIYRDTVGQMVYLIKRRSYLERGGAEFPHDVFTGTKVIRMNNKKTQAD</sequence>
<evidence type="ECO:0000256" key="1">
    <source>
        <dbReference type="ARBA" id="ARBA00004141"/>
    </source>
</evidence>
<dbReference type="Pfam" id="PF06271">
    <property type="entry name" value="RDD"/>
    <property type="match status" value="1"/>
</dbReference>
<evidence type="ECO:0000313" key="7">
    <source>
        <dbReference type="Proteomes" id="UP000000271"/>
    </source>
</evidence>
<dbReference type="AlphaFoldDB" id="D6XU73"/>
<evidence type="ECO:0000256" key="4">
    <source>
        <dbReference type="ARBA" id="ARBA00023136"/>
    </source>
</evidence>
<dbReference type="Proteomes" id="UP000000271">
    <property type="component" value="Chromosome"/>
</dbReference>
<comment type="subcellular location">
    <subcellularLocation>
        <location evidence="1">Membrane</location>
        <topology evidence="1">Multi-pass membrane protein</topology>
    </subcellularLocation>
</comment>
<name>D6XU73_BACIE</name>
<evidence type="ECO:0000256" key="3">
    <source>
        <dbReference type="ARBA" id="ARBA00022989"/>
    </source>
</evidence>
<keyword evidence="3" id="KW-1133">Transmembrane helix</keyword>
<feature type="domain" description="RDD" evidence="5">
    <location>
        <begin position="43"/>
        <end position="87"/>
    </location>
</feature>
<proteinExistence type="predicted"/>
<dbReference type="eggNOG" id="COG1714">
    <property type="taxonomic scope" value="Bacteria"/>
</dbReference>
<dbReference type="RefSeq" id="WP_013172781.1">
    <property type="nucleotide sequence ID" value="NC_014219.1"/>
</dbReference>
<organism evidence="6 7">
    <name type="scientific">Bacillus selenitireducens (strain ATCC 700615 / DSM 15326 / MLS10)</name>
    <dbReference type="NCBI Taxonomy" id="439292"/>
    <lineage>
        <taxon>Bacteria</taxon>
        <taxon>Bacillati</taxon>
        <taxon>Bacillota</taxon>
        <taxon>Bacilli</taxon>
        <taxon>Bacillales</taxon>
        <taxon>Bacillaceae</taxon>
        <taxon>Salisediminibacterium</taxon>
    </lineage>
</organism>
<dbReference type="KEGG" id="bse:Bsel_1853"/>
<dbReference type="STRING" id="439292.Bsel_1853"/>
<evidence type="ECO:0000256" key="2">
    <source>
        <dbReference type="ARBA" id="ARBA00022692"/>
    </source>
</evidence>
<evidence type="ECO:0000259" key="5">
    <source>
        <dbReference type="Pfam" id="PF06271"/>
    </source>
</evidence>
<accession>D6XU73</accession>
<evidence type="ECO:0000313" key="6">
    <source>
        <dbReference type="EMBL" id="ADH99359.1"/>
    </source>
</evidence>
<keyword evidence="7" id="KW-1185">Reference proteome</keyword>
<dbReference type="GO" id="GO:0016020">
    <property type="term" value="C:membrane"/>
    <property type="evidence" value="ECO:0007669"/>
    <property type="project" value="UniProtKB-SubCell"/>
</dbReference>
<gene>
    <name evidence="6" type="ordered locus">Bsel_1853</name>
</gene>
<dbReference type="OrthoDB" id="2354892at2"/>
<protein>
    <submittedName>
        <fullName evidence="6">RDD domain containing protein</fullName>
    </submittedName>
</protein>
<dbReference type="EMBL" id="CP001791">
    <property type="protein sequence ID" value="ADH99359.1"/>
    <property type="molecule type" value="Genomic_DNA"/>
</dbReference>
<keyword evidence="4" id="KW-0472">Membrane</keyword>
<dbReference type="HOGENOM" id="CLU_157757_0_0_9"/>
<keyword evidence="2" id="KW-0812">Transmembrane</keyword>
<reference evidence="6" key="1">
    <citation type="submission" date="2009-10" db="EMBL/GenBank/DDBJ databases">
        <title>Complete sequence of Bacillus selenitireducens MLS10.</title>
        <authorList>
            <consortium name="US DOE Joint Genome Institute"/>
            <person name="Lucas S."/>
            <person name="Copeland A."/>
            <person name="Lapidus A."/>
            <person name="Glavina del Rio T."/>
            <person name="Dalin E."/>
            <person name="Tice H."/>
            <person name="Bruce D."/>
            <person name="Goodwin L."/>
            <person name="Pitluck S."/>
            <person name="Sims D."/>
            <person name="Brettin T."/>
            <person name="Detter J.C."/>
            <person name="Han C."/>
            <person name="Larimer F."/>
            <person name="Land M."/>
            <person name="Hauser L."/>
            <person name="Kyrpides N."/>
            <person name="Ovchinnikova G."/>
            <person name="Stolz J."/>
        </authorList>
    </citation>
    <scope>NUCLEOTIDE SEQUENCE [LARGE SCALE GENOMIC DNA]</scope>
    <source>
        <strain evidence="6">MLS10</strain>
    </source>
</reference>
<dbReference type="InterPro" id="IPR010432">
    <property type="entry name" value="RDD"/>
</dbReference>